<dbReference type="InterPro" id="IPR036249">
    <property type="entry name" value="Thioredoxin-like_sf"/>
</dbReference>
<comment type="catalytic activity">
    <reaction evidence="3">
        <text>RX + glutathione = an S-substituted glutathione + a halide anion + H(+)</text>
        <dbReference type="Rhea" id="RHEA:16437"/>
        <dbReference type="ChEBI" id="CHEBI:15378"/>
        <dbReference type="ChEBI" id="CHEBI:16042"/>
        <dbReference type="ChEBI" id="CHEBI:17792"/>
        <dbReference type="ChEBI" id="CHEBI:57925"/>
        <dbReference type="ChEBI" id="CHEBI:90779"/>
        <dbReference type="EC" id="2.5.1.18"/>
    </reaction>
</comment>
<dbReference type="PANTHER" id="PTHR44051:SF9">
    <property type="entry name" value="GLUTATHIONE S-TRANSFERASE 1"/>
    <property type="match status" value="1"/>
</dbReference>
<feature type="domain" description="GST N-terminal" evidence="5">
    <location>
        <begin position="1"/>
        <end position="81"/>
    </location>
</feature>
<dbReference type="PROSITE" id="PS50405">
    <property type="entry name" value="GST_CTER"/>
    <property type="match status" value="1"/>
</dbReference>
<sequence length="213" mass="23806">MITLHHLNKSRSKRIIWLLEELRVPYQVKAYQRVAETNLAPAELKAIHPLGKSPVIEENDMVLAESGAITEYLADKYVADKSAANSLVPAKDSAEYPAYLQWLHFAESSAALPLLLHYFLKIDGSDTRFLDGYSKQELALILGYLNDHLTNNKWLVGEQFTAADILLSFIIEMAGALGLLNDYPKLMQYLAALQARPAAQKAAQLEAEYDKTS</sequence>
<dbReference type="GO" id="GO:0005737">
    <property type="term" value="C:cytoplasm"/>
    <property type="evidence" value="ECO:0007669"/>
    <property type="project" value="UniProtKB-ARBA"/>
</dbReference>
<gene>
    <name evidence="7" type="ORF">EXU30_18390</name>
</gene>
<dbReference type="InterPro" id="IPR004045">
    <property type="entry name" value="Glutathione_S-Trfase_N"/>
</dbReference>
<accession>A0A411PLI8</accession>
<keyword evidence="2 7" id="KW-0808">Transferase</keyword>
<dbReference type="FunFam" id="3.40.30.10:FF:000156">
    <property type="entry name" value="Glutathione S-transferase 1"/>
    <property type="match status" value="1"/>
</dbReference>
<dbReference type="EMBL" id="CP036200">
    <property type="protein sequence ID" value="QBF84416.1"/>
    <property type="molecule type" value="Genomic_DNA"/>
</dbReference>
<dbReference type="Gene3D" id="3.40.30.10">
    <property type="entry name" value="Glutaredoxin"/>
    <property type="match status" value="1"/>
</dbReference>
<reference evidence="7 8" key="1">
    <citation type="submission" date="2019-02" db="EMBL/GenBank/DDBJ databases">
        <title>Shewanella sp. D4-2 isolated from Dokdo Island.</title>
        <authorList>
            <person name="Baek K."/>
        </authorList>
    </citation>
    <scope>NUCLEOTIDE SEQUENCE [LARGE SCALE GENOMIC DNA]</scope>
    <source>
        <strain evidence="7 8">D4-2</strain>
    </source>
</reference>
<dbReference type="Gene3D" id="1.20.1050.10">
    <property type="match status" value="1"/>
</dbReference>
<evidence type="ECO:0000256" key="2">
    <source>
        <dbReference type="ARBA" id="ARBA00022679"/>
    </source>
</evidence>
<dbReference type="SUPFAM" id="SSF47616">
    <property type="entry name" value="GST C-terminal domain-like"/>
    <property type="match status" value="1"/>
</dbReference>
<dbReference type="InterPro" id="IPR036282">
    <property type="entry name" value="Glutathione-S-Trfase_C_sf"/>
</dbReference>
<evidence type="ECO:0000313" key="8">
    <source>
        <dbReference type="Proteomes" id="UP000291106"/>
    </source>
</evidence>
<dbReference type="SUPFAM" id="SSF52833">
    <property type="entry name" value="Thioredoxin-like"/>
    <property type="match status" value="1"/>
</dbReference>
<dbReference type="KEGG" id="smai:EXU30_18390"/>
<name>A0A411PLI8_9GAMM</name>
<dbReference type="PANTHER" id="PTHR44051">
    <property type="entry name" value="GLUTATHIONE S-TRANSFERASE-RELATED"/>
    <property type="match status" value="1"/>
</dbReference>
<feature type="domain" description="GST C-terminal" evidence="6">
    <location>
        <begin position="92"/>
        <end position="213"/>
    </location>
</feature>
<dbReference type="SFLD" id="SFLDG01150">
    <property type="entry name" value="Main.1:_Beta-like"/>
    <property type="match status" value="1"/>
</dbReference>
<evidence type="ECO:0000256" key="3">
    <source>
        <dbReference type="ARBA" id="ARBA00047960"/>
    </source>
</evidence>
<evidence type="ECO:0000259" key="5">
    <source>
        <dbReference type="PROSITE" id="PS50404"/>
    </source>
</evidence>
<dbReference type="EC" id="2.5.1.18" evidence="1"/>
<proteinExistence type="inferred from homology"/>
<dbReference type="Pfam" id="PF00043">
    <property type="entry name" value="GST_C"/>
    <property type="match status" value="1"/>
</dbReference>
<dbReference type="GO" id="GO:0004601">
    <property type="term" value="F:peroxidase activity"/>
    <property type="evidence" value="ECO:0007669"/>
    <property type="project" value="UniProtKB-ARBA"/>
</dbReference>
<dbReference type="InterPro" id="IPR010987">
    <property type="entry name" value="Glutathione-S-Trfase_C-like"/>
</dbReference>
<dbReference type="InterPro" id="IPR040079">
    <property type="entry name" value="Glutathione_S-Trfase"/>
</dbReference>
<evidence type="ECO:0000256" key="1">
    <source>
        <dbReference type="ARBA" id="ARBA00012452"/>
    </source>
</evidence>
<organism evidence="7 8">
    <name type="scientific">Shewanella maritima</name>
    <dbReference type="NCBI Taxonomy" id="2520507"/>
    <lineage>
        <taxon>Bacteria</taxon>
        <taxon>Pseudomonadati</taxon>
        <taxon>Pseudomonadota</taxon>
        <taxon>Gammaproteobacteria</taxon>
        <taxon>Alteromonadales</taxon>
        <taxon>Shewanellaceae</taxon>
        <taxon>Shewanella</taxon>
    </lineage>
</organism>
<dbReference type="PROSITE" id="PS50404">
    <property type="entry name" value="GST_NTER"/>
    <property type="match status" value="1"/>
</dbReference>
<evidence type="ECO:0000259" key="6">
    <source>
        <dbReference type="PROSITE" id="PS50405"/>
    </source>
</evidence>
<protein>
    <recommendedName>
        <fullName evidence="1">glutathione transferase</fullName>
        <ecNumber evidence="1">2.5.1.18</ecNumber>
    </recommendedName>
</protein>
<dbReference type="Pfam" id="PF02798">
    <property type="entry name" value="GST_N"/>
    <property type="match status" value="1"/>
</dbReference>
<dbReference type="Proteomes" id="UP000291106">
    <property type="component" value="Chromosome"/>
</dbReference>
<keyword evidence="8" id="KW-1185">Reference proteome</keyword>
<evidence type="ECO:0000313" key="7">
    <source>
        <dbReference type="EMBL" id="QBF84416.1"/>
    </source>
</evidence>
<dbReference type="AlphaFoldDB" id="A0A411PLI8"/>
<dbReference type="InterPro" id="IPR004046">
    <property type="entry name" value="GST_C"/>
</dbReference>
<comment type="similarity">
    <text evidence="4">Belongs to the GST superfamily.</text>
</comment>
<dbReference type="GO" id="GO:0004364">
    <property type="term" value="F:glutathione transferase activity"/>
    <property type="evidence" value="ECO:0007669"/>
    <property type="project" value="UniProtKB-EC"/>
</dbReference>
<dbReference type="CDD" id="cd03046">
    <property type="entry name" value="GST_N_GTT1_like"/>
    <property type="match status" value="1"/>
</dbReference>
<dbReference type="OrthoDB" id="9810080at2"/>
<dbReference type="RefSeq" id="WP_130602505.1">
    <property type="nucleotide sequence ID" value="NZ_CP036200.1"/>
</dbReference>
<dbReference type="SFLD" id="SFLDS00019">
    <property type="entry name" value="Glutathione_Transferase_(cytos"/>
    <property type="match status" value="1"/>
</dbReference>
<dbReference type="SFLD" id="SFLDG00358">
    <property type="entry name" value="Main_(cytGST)"/>
    <property type="match status" value="1"/>
</dbReference>
<evidence type="ECO:0000256" key="4">
    <source>
        <dbReference type="RuleBase" id="RU003494"/>
    </source>
</evidence>